<organism evidence="7 8">
    <name type="scientific">Nocardia callitridis</name>
    <dbReference type="NCBI Taxonomy" id="648753"/>
    <lineage>
        <taxon>Bacteria</taxon>
        <taxon>Bacillati</taxon>
        <taxon>Actinomycetota</taxon>
        <taxon>Actinomycetes</taxon>
        <taxon>Mycobacteriales</taxon>
        <taxon>Nocardiaceae</taxon>
        <taxon>Nocardia</taxon>
    </lineage>
</organism>
<feature type="domain" description="HTH tetR-type" evidence="6">
    <location>
        <begin position="24"/>
        <end position="84"/>
    </location>
</feature>
<feature type="DNA-binding region" description="H-T-H motif" evidence="4">
    <location>
        <begin position="47"/>
        <end position="66"/>
    </location>
</feature>
<evidence type="ECO:0000256" key="5">
    <source>
        <dbReference type="SAM" id="MobiDB-lite"/>
    </source>
</evidence>
<dbReference type="PANTHER" id="PTHR30055">
    <property type="entry name" value="HTH-TYPE TRANSCRIPTIONAL REGULATOR RUTR"/>
    <property type="match status" value="1"/>
</dbReference>
<gene>
    <name evidence="7" type="ORF">GCM10023318_08380</name>
</gene>
<reference evidence="8" key="1">
    <citation type="journal article" date="2019" name="Int. J. Syst. Evol. Microbiol.">
        <title>The Global Catalogue of Microorganisms (GCM) 10K type strain sequencing project: providing services to taxonomists for standard genome sequencing and annotation.</title>
        <authorList>
            <consortium name="The Broad Institute Genomics Platform"/>
            <consortium name="The Broad Institute Genome Sequencing Center for Infectious Disease"/>
            <person name="Wu L."/>
            <person name="Ma J."/>
        </authorList>
    </citation>
    <scope>NUCLEOTIDE SEQUENCE [LARGE SCALE GENOMIC DNA]</scope>
    <source>
        <strain evidence="8">JCM 18298</strain>
    </source>
</reference>
<keyword evidence="3" id="KW-0804">Transcription</keyword>
<dbReference type="EMBL" id="BAABJM010000001">
    <property type="protein sequence ID" value="GAA5044940.1"/>
    <property type="molecule type" value="Genomic_DNA"/>
</dbReference>
<dbReference type="Proteomes" id="UP001500603">
    <property type="component" value="Unassembled WGS sequence"/>
</dbReference>
<dbReference type="RefSeq" id="WP_345493663.1">
    <property type="nucleotide sequence ID" value="NZ_BAABJM010000001.1"/>
</dbReference>
<dbReference type="SUPFAM" id="SSF48498">
    <property type="entry name" value="Tetracyclin repressor-like, C-terminal domain"/>
    <property type="match status" value="1"/>
</dbReference>
<dbReference type="Pfam" id="PF02909">
    <property type="entry name" value="TetR_C_1"/>
    <property type="match status" value="1"/>
</dbReference>
<dbReference type="InterPro" id="IPR050109">
    <property type="entry name" value="HTH-type_TetR-like_transc_reg"/>
</dbReference>
<sequence>MSSAEPPTTLWQRDEEIKRGPRPSFTLDDIADNCVRIADADGLSALSMRRVGDRLGTGAASLYRYVSGKQDLISLMCDRVAAESGFAPLTGDIRTDVHASAGRARDTHRGHPWLGLVTPERIGPNAIRYLDHMAGALAPAGLTPAATMMGVAMITGWIKSFAAQENSAAAGATVGVTGADLATLLPLGNYPHLSQLFTDRFPDDPVDNDTSFRTGIDTLLFGIAPAR</sequence>
<keyword evidence="2 4" id="KW-0238">DNA-binding</keyword>
<keyword evidence="1" id="KW-0805">Transcription regulation</keyword>
<dbReference type="Gene3D" id="1.10.10.60">
    <property type="entry name" value="Homeodomain-like"/>
    <property type="match status" value="1"/>
</dbReference>
<evidence type="ECO:0000313" key="8">
    <source>
        <dbReference type="Proteomes" id="UP001500603"/>
    </source>
</evidence>
<evidence type="ECO:0000256" key="1">
    <source>
        <dbReference type="ARBA" id="ARBA00023015"/>
    </source>
</evidence>
<comment type="caution">
    <text evidence="7">The sequence shown here is derived from an EMBL/GenBank/DDBJ whole genome shotgun (WGS) entry which is preliminary data.</text>
</comment>
<dbReference type="InterPro" id="IPR001647">
    <property type="entry name" value="HTH_TetR"/>
</dbReference>
<evidence type="ECO:0000256" key="2">
    <source>
        <dbReference type="ARBA" id="ARBA00023125"/>
    </source>
</evidence>
<dbReference type="Gene3D" id="1.10.357.10">
    <property type="entry name" value="Tetracycline Repressor, domain 2"/>
    <property type="match status" value="1"/>
</dbReference>
<protein>
    <submittedName>
        <fullName evidence="7">TetR/AcrR family transcriptional regulator C-terminal domain-containing protein</fullName>
    </submittedName>
</protein>
<proteinExistence type="predicted"/>
<dbReference type="SUPFAM" id="SSF46689">
    <property type="entry name" value="Homeodomain-like"/>
    <property type="match status" value="1"/>
</dbReference>
<dbReference type="PANTHER" id="PTHR30055:SF151">
    <property type="entry name" value="TRANSCRIPTIONAL REGULATORY PROTEIN"/>
    <property type="match status" value="1"/>
</dbReference>
<dbReference type="InterPro" id="IPR004111">
    <property type="entry name" value="Repressor_TetR_C"/>
</dbReference>
<evidence type="ECO:0000256" key="4">
    <source>
        <dbReference type="PROSITE-ProRule" id="PRU00335"/>
    </source>
</evidence>
<evidence type="ECO:0000256" key="3">
    <source>
        <dbReference type="ARBA" id="ARBA00023163"/>
    </source>
</evidence>
<feature type="region of interest" description="Disordered" evidence="5">
    <location>
        <begin position="1"/>
        <end position="23"/>
    </location>
</feature>
<evidence type="ECO:0000313" key="7">
    <source>
        <dbReference type="EMBL" id="GAA5044940.1"/>
    </source>
</evidence>
<name>A0ABP9JWV5_9NOCA</name>
<dbReference type="InterPro" id="IPR009057">
    <property type="entry name" value="Homeodomain-like_sf"/>
</dbReference>
<dbReference type="InterPro" id="IPR036271">
    <property type="entry name" value="Tet_transcr_reg_TetR-rel_C_sf"/>
</dbReference>
<feature type="compositionally biased region" description="Polar residues" evidence="5">
    <location>
        <begin position="1"/>
        <end position="11"/>
    </location>
</feature>
<keyword evidence="8" id="KW-1185">Reference proteome</keyword>
<dbReference type="Pfam" id="PF00440">
    <property type="entry name" value="TetR_N"/>
    <property type="match status" value="1"/>
</dbReference>
<dbReference type="PROSITE" id="PS50977">
    <property type="entry name" value="HTH_TETR_2"/>
    <property type="match status" value="1"/>
</dbReference>
<evidence type="ECO:0000259" key="6">
    <source>
        <dbReference type="PROSITE" id="PS50977"/>
    </source>
</evidence>
<accession>A0ABP9JWV5</accession>